<evidence type="ECO:0000256" key="8">
    <source>
        <dbReference type="ARBA" id="ARBA00023136"/>
    </source>
</evidence>
<dbReference type="EMBL" id="WBWX01000005">
    <property type="protein sequence ID" value="KAB2796303.1"/>
    <property type="molecule type" value="Genomic_DNA"/>
</dbReference>
<organism evidence="14 15">
    <name type="scientific">Brucella anthropi</name>
    <name type="common">Ochrobactrum anthropi</name>
    <dbReference type="NCBI Taxonomy" id="529"/>
    <lineage>
        <taxon>Bacteria</taxon>
        <taxon>Pseudomonadati</taxon>
        <taxon>Pseudomonadota</taxon>
        <taxon>Alphaproteobacteria</taxon>
        <taxon>Hyphomicrobiales</taxon>
        <taxon>Brucellaceae</taxon>
        <taxon>Brucella/Ochrobactrum group</taxon>
        <taxon>Brucella</taxon>
    </lineage>
</organism>
<dbReference type="GO" id="GO:0003774">
    <property type="term" value="F:cytoskeletal motor activity"/>
    <property type="evidence" value="ECO:0007669"/>
    <property type="project" value="InterPro"/>
</dbReference>
<evidence type="ECO:0000256" key="1">
    <source>
        <dbReference type="ARBA" id="ARBA00004117"/>
    </source>
</evidence>
<evidence type="ECO:0000256" key="10">
    <source>
        <dbReference type="ARBA" id="ARBA00025598"/>
    </source>
</evidence>
<evidence type="ECO:0000259" key="12">
    <source>
        <dbReference type="Pfam" id="PF14841"/>
    </source>
</evidence>
<comment type="caution">
    <text evidence="14">The sequence shown here is derived from an EMBL/GenBank/DDBJ whole genome shotgun (WGS) entry which is preliminary data.</text>
</comment>
<protein>
    <recommendedName>
        <fullName evidence="4">Flagellar motor switch protein FliG</fullName>
    </recommendedName>
</protein>
<keyword evidence="6" id="KW-0145">Chemotaxis</keyword>
<evidence type="ECO:0000256" key="2">
    <source>
        <dbReference type="ARBA" id="ARBA00004413"/>
    </source>
</evidence>
<dbReference type="InterPro" id="IPR028263">
    <property type="entry name" value="FliG_N"/>
</dbReference>
<dbReference type="Gene3D" id="1.10.220.30">
    <property type="match status" value="3"/>
</dbReference>
<gene>
    <name evidence="14" type="primary">fliG</name>
    <name evidence="14" type="ORF">F9L06_16285</name>
</gene>
<evidence type="ECO:0000256" key="3">
    <source>
        <dbReference type="ARBA" id="ARBA00010299"/>
    </source>
</evidence>
<dbReference type="GO" id="GO:0071973">
    <property type="term" value="P:bacterial-type flagellum-dependent cell motility"/>
    <property type="evidence" value="ECO:0007669"/>
    <property type="project" value="InterPro"/>
</dbReference>
<dbReference type="SUPFAM" id="SSF48029">
    <property type="entry name" value="FliG"/>
    <property type="match status" value="2"/>
</dbReference>
<evidence type="ECO:0000313" key="14">
    <source>
        <dbReference type="EMBL" id="KAB2796303.1"/>
    </source>
</evidence>
<keyword evidence="14" id="KW-0969">Cilium</keyword>
<evidence type="ECO:0000256" key="7">
    <source>
        <dbReference type="ARBA" id="ARBA00022779"/>
    </source>
</evidence>
<keyword evidence="5" id="KW-1003">Cell membrane</keyword>
<dbReference type="InterPro" id="IPR023087">
    <property type="entry name" value="Flg_Motor_Flig_C"/>
</dbReference>
<dbReference type="GO" id="GO:0009425">
    <property type="term" value="C:bacterial-type flagellum basal body"/>
    <property type="evidence" value="ECO:0007669"/>
    <property type="project" value="UniProtKB-SubCell"/>
</dbReference>
<evidence type="ECO:0000256" key="4">
    <source>
        <dbReference type="ARBA" id="ARBA00021870"/>
    </source>
</evidence>
<evidence type="ECO:0000256" key="5">
    <source>
        <dbReference type="ARBA" id="ARBA00022475"/>
    </source>
</evidence>
<name>A0A011V4X5_BRUAN</name>
<dbReference type="Proteomes" id="UP000441102">
    <property type="component" value="Unassembled WGS sequence"/>
</dbReference>
<sequence>MADNEQQALAEDLEGGATGLVDTLTGPQKAAAILVAIGRPAASRLLKHFNAEDLRKLAGHARTLEPISPLDFEQLVKQFEDSFAEGAPVSEAAQRFEGLLREALPQEEVDAVLEDRVQPQLVQESVWVQLGRLPVDNLQAYLTDQHPQIIAYIVSKLPSDLAARLFVVLPPQLRNAVVQRSLHIGNVAPAAVELLEDVLRRDLLGRSDSGPVKAHHGQIANIFNQLDRSEMEELMASLEDLNRDDLNRIKAKLFTFEDIERLSQRARLLLFDEVQTEQIATALRGADTRLQELVLSSLSTRGRRMVETELGAEQGNITAQNIADARRTIARIAIDLSERGIITLDASEASS</sequence>
<keyword evidence="8" id="KW-0472">Membrane</keyword>
<dbReference type="InterPro" id="IPR000090">
    <property type="entry name" value="Flg_Motor_Flig"/>
</dbReference>
<dbReference type="RefSeq" id="WP_029929829.1">
    <property type="nucleotide sequence ID" value="NZ_JBJDPH010000006.1"/>
</dbReference>
<comment type="subcellular location">
    <subcellularLocation>
        <location evidence="1">Bacterial flagellum basal body</location>
    </subcellularLocation>
    <subcellularLocation>
        <location evidence="2">Cell membrane</location>
        <topology evidence="2">Peripheral membrane protein</topology>
        <orientation evidence="2">Cytoplasmic side</orientation>
    </subcellularLocation>
</comment>
<evidence type="ECO:0000259" key="11">
    <source>
        <dbReference type="Pfam" id="PF01706"/>
    </source>
</evidence>
<feature type="domain" description="Flagellar motor switch protein FliG C-terminal" evidence="11">
    <location>
        <begin position="237"/>
        <end position="344"/>
    </location>
</feature>
<dbReference type="GO" id="GO:0005886">
    <property type="term" value="C:plasma membrane"/>
    <property type="evidence" value="ECO:0007669"/>
    <property type="project" value="UniProtKB-SubCell"/>
</dbReference>
<evidence type="ECO:0000256" key="6">
    <source>
        <dbReference type="ARBA" id="ARBA00022500"/>
    </source>
</evidence>
<proteinExistence type="inferred from homology"/>
<evidence type="ECO:0000313" key="15">
    <source>
        <dbReference type="Proteomes" id="UP000441102"/>
    </source>
</evidence>
<reference evidence="14 15" key="1">
    <citation type="submission" date="2019-09" db="EMBL/GenBank/DDBJ databases">
        <title>Taxonomic organization of the family Brucellaceae based on a phylogenomic approach.</title>
        <authorList>
            <person name="Leclercq S."/>
            <person name="Cloeckaert A."/>
            <person name="Zygmunt M.S."/>
        </authorList>
    </citation>
    <scope>NUCLEOTIDE SEQUENCE [LARGE SCALE GENOMIC DNA]</scope>
    <source>
        <strain evidence="14 15">CCUG 34461</strain>
    </source>
</reference>
<keyword evidence="14" id="KW-0966">Cell projection</keyword>
<dbReference type="GO" id="GO:0006935">
    <property type="term" value="P:chemotaxis"/>
    <property type="evidence" value="ECO:0007669"/>
    <property type="project" value="UniProtKB-KW"/>
</dbReference>
<dbReference type="PRINTS" id="PR00954">
    <property type="entry name" value="FLGMOTORFLIG"/>
</dbReference>
<dbReference type="Pfam" id="PF14842">
    <property type="entry name" value="FliG_N"/>
    <property type="match status" value="1"/>
</dbReference>
<keyword evidence="7" id="KW-0283">Flagellar rotation</keyword>
<dbReference type="AlphaFoldDB" id="A0A011V4X5"/>
<dbReference type="InterPro" id="IPR011002">
    <property type="entry name" value="FliG_a-hlx"/>
</dbReference>
<evidence type="ECO:0000259" key="13">
    <source>
        <dbReference type="Pfam" id="PF14842"/>
    </source>
</evidence>
<dbReference type="PANTHER" id="PTHR30534">
    <property type="entry name" value="FLAGELLAR MOTOR SWITCH PROTEIN FLIG"/>
    <property type="match status" value="1"/>
</dbReference>
<keyword evidence="9" id="KW-0975">Bacterial flagellum</keyword>
<comment type="similarity">
    <text evidence="3">Belongs to the FliG family.</text>
</comment>
<dbReference type="Pfam" id="PF01706">
    <property type="entry name" value="FliG_C"/>
    <property type="match status" value="1"/>
</dbReference>
<keyword evidence="14" id="KW-0282">Flagellum</keyword>
<dbReference type="PANTHER" id="PTHR30534:SF0">
    <property type="entry name" value="FLAGELLAR MOTOR SWITCH PROTEIN FLIG"/>
    <property type="match status" value="1"/>
</dbReference>
<evidence type="ECO:0000256" key="9">
    <source>
        <dbReference type="ARBA" id="ARBA00023143"/>
    </source>
</evidence>
<comment type="function">
    <text evidence="10">FliG is one of three proteins (FliG, FliN, FliM) that forms the rotor-mounted switch complex (C ring), located at the base of the basal body. This complex interacts with the CheY and CheZ chemotaxis proteins, in addition to contacting components of the motor that determine the direction of flagellar rotation.</text>
</comment>
<accession>A0A011V4X5</accession>
<feature type="domain" description="Flagellar motor switch protein FliG N-terminal" evidence="13">
    <location>
        <begin position="24"/>
        <end position="119"/>
    </location>
</feature>
<dbReference type="InterPro" id="IPR032779">
    <property type="entry name" value="FliG_M"/>
</dbReference>
<dbReference type="Pfam" id="PF14841">
    <property type="entry name" value="FliG_M"/>
    <property type="match status" value="1"/>
</dbReference>
<feature type="domain" description="Flagellar motor switch protein FliG middle" evidence="12">
    <location>
        <begin position="137"/>
        <end position="205"/>
    </location>
</feature>